<dbReference type="RefSeq" id="WP_002691593.1">
    <property type="nucleotide sequence ID" value="NZ_CM001797.1"/>
</dbReference>
<keyword evidence="6" id="KW-0902">Two-component regulatory system</keyword>
<dbReference type="SMART" id="SM00388">
    <property type="entry name" value="HisKA"/>
    <property type="match status" value="1"/>
</dbReference>
<dbReference type="CDD" id="cd00082">
    <property type="entry name" value="HisKA"/>
    <property type="match status" value="1"/>
</dbReference>
<dbReference type="InterPro" id="IPR036097">
    <property type="entry name" value="HisK_dim/P_sf"/>
</dbReference>
<evidence type="ECO:0000256" key="1">
    <source>
        <dbReference type="ARBA" id="ARBA00000085"/>
    </source>
</evidence>
<feature type="transmembrane region" description="Helical" evidence="7">
    <location>
        <begin position="7"/>
        <end position="28"/>
    </location>
</feature>
<keyword evidence="7" id="KW-1133">Transmembrane helix</keyword>
<dbReference type="InterPro" id="IPR003594">
    <property type="entry name" value="HATPase_dom"/>
</dbReference>
<protein>
    <recommendedName>
        <fullName evidence="2">histidine kinase</fullName>
        <ecNumber evidence="2">2.7.13.3</ecNumber>
    </recommendedName>
</protein>
<dbReference type="Gene3D" id="1.10.287.130">
    <property type="match status" value="1"/>
</dbReference>
<reference evidence="9" key="1">
    <citation type="submission" date="2012-01" db="EMBL/GenBank/DDBJ databases">
        <title>The Genome Sequence of Treponema denticola OTK.</title>
        <authorList>
            <consortium name="The Broad Institute Genome Sequencing Platform"/>
            <person name="Earl A."/>
            <person name="Ward D."/>
            <person name="Feldgarden M."/>
            <person name="Gevers D."/>
            <person name="Blanton J.M."/>
            <person name="Fenno C.J."/>
            <person name="Baranova O.V."/>
            <person name="Mathney J."/>
            <person name="Dewhirst F.E."/>
            <person name="Izard J."/>
            <person name="Young S.K."/>
            <person name="Zeng Q."/>
            <person name="Gargeya S."/>
            <person name="Fitzgerald M."/>
            <person name="Haas B."/>
            <person name="Abouelleil A."/>
            <person name="Alvarado L."/>
            <person name="Arachchi H.M."/>
            <person name="Berlin A."/>
            <person name="Chapman S.B."/>
            <person name="Gearin G."/>
            <person name="Goldberg J."/>
            <person name="Griggs A."/>
            <person name="Gujja S."/>
            <person name="Hansen M."/>
            <person name="Heiman D."/>
            <person name="Howarth C."/>
            <person name="Larimer J."/>
            <person name="Lui A."/>
            <person name="MacDonald P.J.P."/>
            <person name="McCowen C."/>
            <person name="Montmayeur A."/>
            <person name="Murphy C."/>
            <person name="Neiman D."/>
            <person name="Pearson M."/>
            <person name="Priest M."/>
            <person name="Roberts A."/>
            <person name="Saif S."/>
            <person name="Shea T."/>
            <person name="Sisk P."/>
            <person name="Stolte C."/>
            <person name="Sykes S."/>
            <person name="Wortman J."/>
            <person name="Nusbaum C."/>
            <person name="Birren B."/>
        </authorList>
    </citation>
    <scope>NUCLEOTIDE SEQUENCE [LARGE SCALE GENOMIC DNA]</scope>
    <source>
        <strain evidence="9">OTK</strain>
    </source>
</reference>
<dbReference type="AlphaFoldDB" id="A0A0F6MSE7"/>
<dbReference type="EC" id="2.7.13.3" evidence="2"/>
<dbReference type="Gene3D" id="3.30.565.10">
    <property type="entry name" value="Histidine kinase-like ATPase, C-terminal domain"/>
    <property type="match status" value="1"/>
</dbReference>
<dbReference type="HOGENOM" id="CLU_000445_89_3_12"/>
<dbReference type="GO" id="GO:0004721">
    <property type="term" value="F:phosphoprotein phosphatase activity"/>
    <property type="evidence" value="ECO:0007669"/>
    <property type="project" value="TreeGrafter"/>
</dbReference>
<dbReference type="SUPFAM" id="SSF47384">
    <property type="entry name" value="Homodimeric domain of signal transducing histidine kinase"/>
    <property type="match status" value="1"/>
</dbReference>
<dbReference type="InterPro" id="IPR005467">
    <property type="entry name" value="His_kinase_dom"/>
</dbReference>
<dbReference type="InterPro" id="IPR036890">
    <property type="entry name" value="HATPase_C_sf"/>
</dbReference>
<evidence type="ECO:0000256" key="7">
    <source>
        <dbReference type="SAM" id="Phobius"/>
    </source>
</evidence>
<dbReference type="GO" id="GO:0016036">
    <property type="term" value="P:cellular response to phosphate starvation"/>
    <property type="evidence" value="ECO:0007669"/>
    <property type="project" value="TreeGrafter"/>
</dbReference>
<dbReference type="InterPro" id="IPR050351">
    <property type="entry name" value="BphY/WalK/GraS-like"/>
</dbReference>
<evidence type="ECO:0000256" key="6">
    <source>
        <dbReference type="ARBA" id="ARBA00023012"/>
    </source>
</evidence>
<gene>
    <name evidence="9" type="ORF">HMPREF9723_01033</name>
</gene>
<evidence type="ECO:0000256" key="5">
    <source>
        <dbReference type="ARBA" id="ARBA00022777"/>
    </source>
</evidence>
<dbReference type="GO" id="GO:0000155">
    <property type="term" value="F:phosphorelay sensor kinase activity"/>
    <property type="evidence" value="ECO:0007669"/>
    <property type="project" value="InterPro"/>
</dbReference>
<dbReference type="PROSITE" id="PS50109">
    <property type="entry name" value="HIS_KIN"/>
    <property type="match status" value="1"/>
</dbReference>
<evidence type="ECO:0000313" key="9">
    <source>
        <dbReference type="EMBL" id="EMB23895.1"/>
    </source>
</evidence>
<dbReference type="SUPFAM" id="SSF55874">
    <property type="entry name" value="ATPase domain of HSP90 chaperone/DNA topoisomerase II/histidine kinase"/>
    <property type="match status" value="1"/>
</dbReference>
<keyword evidence="7" id="KW-0472">Membrane</keyword>
<dbReference type="InterPro" id="IPR003661">
    <property type="entry name" value="HisK_dim/P_dom"/>
</dbReference>
<comment type="catalytic activity">
    <reaction evidence="1">
        <text>ATP + protein L-histidine = ADP + protein N-phospho-L-histidine.</text>
        <dbReference type="EC" id="2.7.13.3"/>
    </reaction>
</comment>
<proteinExistence type="predicted"/>
<dbReference type="PANTHER" id="PTHR45453:SF1">
    <property type="entry name" value="PHOSPHATE REGULON SENSOR PROTEIN PHOR"/>
    <property type="match status" value="1"/>
</dbReference>
<keyword evidence="3" id="KW-0597">Phosphoprotein</keyword>
<name>A0A0F6MSE7_TREDN</name>
<keyword evidence="5" id="KW-0418">Kinase</keyword>
<evidence type="ECO:0000259" key="8">
    <source>
        <dbReference type="PROSITE" id="PS50109"/>
    </source>
</evidence>
<dbReference type="SMART" id="SM00387">
    <property type="entry name" value="HATPase_c"/>
    <property type="match status" value="1"/>
</dbReference>
<sequence length="409" mass="47338">MKRFYTKIGICSLFIILLFVNFFVIFIYKITERNFYLNLAQIIGASSSIDDSINSENNTPDNQDKPIEKILLSSLKTKDKTKEDEGKEILRKHGYIKSFIIFKNKVYDLFLLCSLSSIITIALFLVYNRYQSKKLKKRISSILSTAEKIKKGDYKFYKEKEDEFSILEDSIYKSLILLSETRLTALNDKEEYKENLENITHQLKIPITSINLMLELLEDNKADKNIFKTAHFQKIKKQITRLEHLTEALLKLARLNSGSIEMKKEVFLLEECLIHSMESIEDNLRIKGLLPQLSLNGIKIKGDFYWLSEAFLNIIKNFSDLYPNVKNISISAKENAVYTQVSFENDGPEIPASDLKNIFRRFYKGQTNEGNGFGIGLAMSRTILKKHNAEIRAENTKSGTVFIVKFYKE</sequence>
<keyword evidence="7" id="KW-0812">Transmembrane</keyword>
<evidence type="ECO:0000256" key="2">
    <source>
        <dbReference type="ARBA" id="ARBA00012438"/>
    </source>
</evidence>
<dbReference type="EMBL" id="AGDY01000004">
    <property type="protein sequence ID" value="EMB23895.1"/>
    <property type="molecule type" value="Genomic_DNA"/>
</dbReference>
<evidence type="ECO:0000256" key="4">
    <source>
        <dbReference type="ARBA" id="ARBA00022679"/>
    </source>
</evidence>
<dbReference type="GO" id="GO:0005886">
    <property type="term" value="C:plasma membrane"/>
    <property type="evidence" value="ECO:0007669"/>
    <property type="project" value="TreeGrafter"/>
</dbReference>
<feature type="domain" description="Histidine kinase" evidence="8">
    <location>
        <begin position="198"/>
        <end position="409"/>
    </location>
</feature>
<evidence type="ECO:0000256" key="3">
    <source>
        <dbReference type="ARBA" id="ARBA00022553"/>
    </source>
</evidence>
<dbReference type="Pfam" id="PF02518">
    <property type="entry name" value="HATPase_c"/>
    <property type="match status" value="1"/>
</dbReference>
<dbReference type="PANTHER" id="PTHR45453">
    <property type="entry name" value="PHOSPHATE REGULON SENSOR PROTEIN PHOR"/>
    <property type="match status" value="1"/>
</dbReference>
<comment type="caution">
    <text evidence="9">The sequence shown here is derived from an EMBL/GenBank/DDBJ whole genome shotgun (WGS) entry which is preliminary data.</text>
</comment>
<accession>A0A0F6MSE7</accession>
<dbReference type="PATRIC" id="fig|999434.4.peg.1074"/>
<dbReference type="Pfam" id="PF00512">
    <property type="entry name" value="HisKA"/>
    <property type="match status" value="1"/>
</dbReference>
<dbReference type="Proteomes" id="UP000011701">
    <property type="component" value="Chromosome"/>
</dbReference>
<feature type="transmembrane region" description="Helical" evidence="7">
    <location>
        <begin position="109"/>
        <end position="128"/>
    </location>
</feature>
<keyword evidence="4" id="KW-0808">Transferase</keyword>
<organism evidence="9">
    <name type="scientific">Treponema denticola OTK</name>
    <dbReference type="NCBI Taxonomy" id="999434"/>
    <lineage>
        <taxon>Bacteria</taxon>
        <taxon>Pseudomonadati</taxon>
        <taxon>Spirochaetota</taxon>
        <taxon>Spirochaetia</taxon>
        <taxon>Spirochaetales</taxon>
        <taxon>Treponemataceae</taxon>
        <taxon>Treponema</taxon>
    </lineage>
</organism>